<sequence>MNKNKIEPLSGKESRNELLEREQKYLEALYKIEKEYQEKRIALHRAITEVQDVLEEIPNEQYEAPVRFWMYSKVS</sequence>
<dbReference type="Proteomes" id="UP000521676">
    <property type="component" value="Unassembled WGS sequence"/>
</dbReference>
<name>A0A8T7M367_9CHLR</name>
<dbReference type="EMBL" id="JACATZ010000001">
    <property type="protein sequence ID" value="NWJ45425.1"/>
    <property type="molecule type" value="Genomic_DNA"/>
</dbReference>
<proteinExistence type="predicted"/>
<accession>A0A8T7M367</accession>
<reference evidence="1 3" key="1">
    <citation type="submission" date="2020-06" db="EMBL/GenBank/DDBJ databases">
        <title>Anoxygenic phototrophic Chloroflexota member uses a Type I reaction center.</title>
        <authorList>
            <person name="Tsuji J.M."/>
            <person name="Shaw N.A."/>
            <person name="Nagashima S."/>
            <person name="Venkiteswaran J."/>
            <person name="Schiff S.L."/>
            <person name="Hanada S."/>
            <person name="Tank M."/>
            <person name="Neufeld J.D."/>
        </authorList>
    </citation>
    <scope>NUCLEOTIDE SEQUENCE [LARGE SCALE GENOMIC DNA]</scope>
    <source>
        <strain evidence="1">L227-S17</strain>
    </source>
</reference>
<evidence type="ECO:0000313" key="3">
    <source>
        <dbReference type="Proteomes" id="UP000521676"/>
    </source>
</evidence>
<organism evidence="1 3">
    <name type="scientific">Candidatus Chlorohelix allophototropha</name>
    <dbReference type="NCBI Taxonomy" id="3003348"/>
    <lineage>
        <taxon>Bacteria</taxon>
        <taxon>Bacillati</taxon>
        <taxon>Chloroflexota</taxon>
        <taxon>Chloroflexia</taxon>
        <taxon>Candidatus Chloroheliales</taxon>
        <taxon>Candidatus Chloroheliaceae</taxon>
        <taxon>Candidatus Chlorohelix</taxon>
    </lineage>
</organism>
<gene>
    <name evidence="1" type="ORF">HXX08_06050</name>
    <name evidence="2" type="ORF">OZ401_000558</name>
</gene>
<evidence type="ECO:0000313" key="4">
    <source>
        <dbReference type="Proteomes" id="UP001431572"/>
    </source>
</evidence>
<reference evidence="2" key="2">
    <citation type="journal article" date="2024" name="Nature">
        <title>Anoxygenic phototroph of the Chloroflexota uses a type I reaction centre.</title>
        <authorList>
            <person name="Tsuji J.M."/>
            <person name="Shaw N.A."/>
            <person name="Nagashima S."/>
            <person name="Venkiteswaran J.J."/>
            <person name="Schiff S.L."/>
            <person name="Watanabe T."/>
            <person name="Fukui M."/>
            <person name="Hanada S."/>
            <person name="Tank M."/>
            <person name="Neufeld J.D."/>
        </authorList>
    </citation>
    <scope>NUCLEOTIDE SEQUENCE</scope>
    <source>
        <strain evidence="2">L227-S17</strain>
    </source>
</reference>
<protein>
    <submittedName>
        <fullName evidence="1">Uncharacterized protein</fullName>
    </submittedName>
</protein>
<keyword evidence="4" id="KW-1185">Reference proteome</keyword>
<evidence type="ECO:0000313" key="1">
    <source>
        <dbReference type="EMBL" id="NWJ45425.1"/>
    </source>
</evidence>
<dbReference type="AlphaFoldDB" id="A0A8T7M367"/>
<dbReference type="Proteomes" id="UP001431572">
    <property type="component" value="Chromosome 1"/>
</dbReference>
<evidence type="ECO:0000313" key="2">
    <source>
        <dbReference type="EMBL" id="WJW67298.1"/>
    </source>
</evidence>
<dbReference type="RefSeq" id="WP_341469195.1">
    <property type="nucleotide sequence ID" value="NZ_CP128399.1"/>
</dbReference>
<dbReference type="EMBL" id="CP128399">
    <property type="protein sequence ID" value="WJW67298.1"/>
    <property type="molecule type" value="Genomic_DNA"/>
</dbReference>